<feature type="compositionally biased region" description="Polar residues" evidence="1">
    <location>
        <begin position="288"/>
        <end position="302"/>
    </location>
</feature>
<feature type="region of interest" description="Disordered" evidence="1">
    <location>
        <begin position="280"/>
        <end position="302"/>
    </location>
</feature>
<dbReference type="EMBL" id="BPWL01000003">
    <property type="protein sequence ID" value="GJJ08017.1"/>
    <property type="molecule type" value="Genomic_DNA"/>
</dbReference>
<gene>
    <name evidence="3" type="ORF">Clacol_002224</name>
</gene>
<feature type="compositionally biased region" description="Polar residues" evidence="1">
    <location>
        <begin position="174"/>
        <end position="196"/>
    </location>
</feature>
<reference evidence="3" key="1">
    <citation type="submission" date="2021-10" db="EMBL/GenBank/DDBJ databases">
        <title>De novo Genome Assembly of Clathrus columnatus (Basidiomycota, Fungi) Using Illumina and Nanopore Sequence Data.</title>
        <authorList>
            <person name="Ogiso-Tanaka E."/>
            <person name="Itagaki H."/>
            <person name="Hosoya T."/>
            <person name="Hosaka K."/>
        </authorList>
    </citation>
    <scope>NUCLEOTIDE SEQUENCE</scope>
    <source>
        <strain evidence="3">MO-923</strain>
    </source>
</reference>
<organism evidence="3 4">
    <name type="scientific">Clathrus columnatus</name>
    <dbReference type="NCBI Taxonomy" id="1419009"/>
    <lineage>
        <taxon>Eukaryota</taxon>
        <taxon>Fungi</taxon>
        <taxon>Dikarya</taxon>
        <taxon>Basidiomycota</taxon>
        <taxon>Agaricomycotina</taxon>
        <taxon>Agaricomycetes</taxon>
        <taxon>Phallomycetidae</taxon>
        <taxon>Phallales</taxon>
        <taxon>Clathraceae</taxon>
        <taxon>Clathrus</taxon>
    </lineage>
</organism>
<name>A0AAV5A320_9AGAM</name>
<feature type="compositionally biased region" description="Basic residues" evidence="1">
    <location>
        <begin position="99"/>
        <end position="111"/>
    </location>
</feature>
<evidence type="ECO:0000256" key="2">
    <source>
        <dbReference type="SAM" id="Phobius"/>
    </source>
</evidence>
<feature type="transmembrane region" description="Helical" evidence="2">
    <location>
        <begin position="72"/>
        <end position="94"/>
    </location>
</feature>
<protein>
    <submittedName>
        <fullName evidence="3">Uncharacterized protein</fullName>
    </submittedName>
</protein>
<accession>A0AAV5A320</accession>
<sequence>MSLSGQATATTLNVPNPTFDANTGSVPSVAPLTFTIMTNSSLSSVPTVVVITTPAASSASGSSNSTKVSTGIVAGIAVGIFTALALALVLLMTIRHKRRMSRRPKGNRKSWAKLDDKNAPINLGRKGSMTDVPMRTVEKHPHPPPLPSGPIPFQNVKTELTSSAMPIINDHPYSRNTRSVPNPSSLNSQNSFVPNLPSQQYQSQTALASSQIKRLGQPVEDGNNIPNPFSSPSRSPSNSSAYHSMYHATIADHDQEYVSALSSFPAVKMALQLNTVASASDYPEDRTPSPTQSHYPDISNNHLNVNNPPTRNSYESLYEQYGTTIGDSHPYSQQNSIHPSNRSLPHKAIQDIITALDEKAPPAAWKDTSVRESSRLSMGEGLVDTSKTFE</sequence>
<comment type="caution">
    <text evidence="3">The sequence shown here is derived from an EMBL/GenBank/DDBJ whole genome shotgun (WGS) entry which is preliminary data.</text>
</comment>
<proteinExistence type="predicted"/>
<feature type="region of interest" description="Disordered" evidence="1">
    <location>
        <begin position="360"/>
        <end position="390"/>
    </location>
</feature>
<keyword evidence="2" id="KW-1133">Transmembrane helix</keyword>
<keyword evidence="2" id="KW-0472">Membrane</keyword>
<dbReference type="Proteomes" id="UP001050691">
    <property type="component" value="Unassembled WGS sequence"/>
</dbReference>
<dbReference type="AlphaFoldDB" id="A0AAV5A320"/>
<evidence type="ECO:0000313" key="4">
    <source>
        <dbReference type="Proteomes" id="UP001050691"/>
    </source>
</evidence>
<feature type="region of interest" description="Disordered" evidence="1">
    <location>
        <begin position="217"/>
        <end position="240"/>
    </location>
</feature>
<evidence type="ECO:0000313" key="3">
    <source>
        <dbReference type="EMBL" id="GJJ08017.1"/>
    </source>
</evidence>
<keyword evidence="4" id="KW-1185">Reference proteome</keyword>
<feature type="compositionally biased region" description="Low complexity" evidence="1">
    <location>
        <begin position="223"/>
        <end position="240"/>
    </location>
</feature>
<feature type="region of interest" description="Disordered" evidence="1">
    <location>
        <begin position="99"/>
        <end position="129"/>
    </location>
</feature>
<feature type="region of interest" description="Disordered" evidence="1">
    <location>
        <begin position="171"/>
        <end position="196"/>
    </location>
</feature>
<evidence type="ECO:0000256" key="1">
    <source>
        <dbReference type="SAM" id="MobiDB-lite"/>
    </source>
</evidence>
<keyword evidence="2" id="KW-0812">Transmembrane</keyword>